<dbReference type="Gene3D" id="3.60.10.10">
    <property type="entry name" value="Endonuclease/exonuclease/phosphatase"/>
    <property type="match status" value="1"/>
</dbReference>
<keyword evidence="2" id="KW-1185">Reference proteome</keyword>
<organism evidence="1 2">
    <name type="scientific">Martelella lutilitoris</name>
    <dbReference type="NCBI Taxonomy" id="2583532"/>
    <lineage>
        <taxon>Bacteria</taxon>
        <taxon>Pseudomonadati</taxon>
        <taxon>Pseudomonadota</taxon>
        <taxon>Alphaproteobacteria</taxon>
        <taxon>Hyphomicrobiales</taxon>
        <taxon>Aurantimonadaceae</taxon>
        <taxon>Martelella</taxon>
    </lineage>
</organism>
<evidence type="ECO:0000313" key="2">
    <source>
        <dbReference type="Proteomes" id="UP000307874"/>
    </source>
</evidence>
<proteinExistence type="predicted"/>
<dbReference type="GO" id="GO:0004519">
    <property type="term" value="F:endonuclease activity"/>
    <property type="evidence" value="ECO:0007669"/>
    <property type="project" value="UniProtKB-KW"/>
</dbReference>
<dbReference type="OrthoDB" id="8047712at2"/>
<dbReference type="InterPro" id="IPR036691">
    <property type="entry name" value="Endo/exonu/phosph_ase_sf"/>
</dbReference>
<name>A0A5C4JW40_9HYPH</name>
<protein>
    <submittedName>
        <fullName evidence="1">Endonuclease</fullName>
    </submittedName>
</protein>
<dbReference type="Proteomes" id="UP000307874">
    <property type="component" value="Unassembled WGS sequence"/>
</dbReference>
<dbReference type="AlphaFoldDB" id="A0A5C4JW40"/>
<reference evidence="1 2" key="1">
    <citation type="submission" date="2019-06" db="EMBL/GenBank/DDBJ databases">
        <title>Martelella lutilitoris sp. nov., isolated from a tidal mudflat.</title>
        <authorList>
            <person name="Kim Y.-J."/>
        </authorList>
    </citation>
    <scope>NUCLEOTIDE SEQUENCE [LARGE SCALE GENOMIC DNA]</scope>
    <source>
        <strain evidence="1 2">GH2-6</strain>
    </source>
</reference>
<gene>
    <name evidence="1" type="ORF">FF124_00490</name>
</gene>
<evidence type="ECO:0000313" key="1">
    <source>
        <dbReference type="EMBL" id="TNB49474.1"/>
    </source>
</evidence>
<dbReference type="EMBL" id="VCLB01000001">
    <property type="protein sequence ID" value="TNB49474.1"/>
    <property type="molecule type" value="Genomic_DNA"/>
</dbReference>
<accession>A0A5C4JW40</accession>
<dbReference type="RefSeq" id="WP_138746518.1">
    <property type="nucleotide sequence ID" value="NZ_VCLB01000001.1"/>
</dbReference>
<keyword evidence="1" id="KW-0255">Endonuclease</keyword>
<dbReference type="SUPFAM" id="SSF56219">
    <property type="entry name" value="DNase I-like"/>
    <property type="match status" value="1"/>
</dbReference>
<keyword evidence="1" id="KW-0540">Nuclease</keyword>
<comment type="caution">
    <text evidence="1">The sequence shown here is derived from an EMBL/GenBank/DDBJ whole genome shotgun (WGS) entry which is preliminary data.</text>
</comment>
<sequence>MPELFTDCVHTLDAPGRVERARILGLEKSTHVHDRCRQELSCLQTIETGEGMSTRDPLAFPFQAAAWNLQRGLFSEKSAVKLAAEQAGLVMLSEMDNGMARTAQRHPTAEIASALGMAYAYGVEFLELGLGNAAERPYCSDDFNAKGFHGNALLAATALETPFMLPLSGPPIWFSEDNDQPRIGARMAIGAKIETTGGPVVALSTHLESHGDIELRERQMADIFDLIDWHFSDLPVLIGGDLNTGNRTGGDPDAETLFDLARDRGYQRHGGPKDRITTRPSLISGTAPKPMKLDWFLSRGLQIAESRVIDALDDEGTPLSDHDLLICTVSGISA</sequence>
<keyword evidence="1" id="KW-0378">Hydrolase</keyword>